<organism evidence="1 2">
    <name type="scientific">Psychroflexus planctonicus</name>
    <dbReference type="NCBI Taxonomy" id="1526575"/>
    <lineage>
        <taxon>Bacteria</taxon>
        <taxon>Pseudomonadati</taxon>
        <taxon>Bacteroidota</taxon>
        <taxon>Flavobacteriia</taxon>
        <taxon>Flavobacteriales</taxon>
        <taxon>Flavobacteriaceae</taxon>
        <taxon>Psychroflexus</taxon>
    </lineage>
</organism>
<dbReference type="RefSeq" id="WP_188457508.1">
    <property type="nucleotide sequence ID" value="NZ_BMGM01000002.1"/>
</dbReference>
<keyword evidence="2" id="KW-1185">Reference proteome</keyword>
<dbReference type="EMBL" id="BMGM01000002">
    <property type="protein sequence ID" value="GGE27203.1"/>
    <property type="molecule type" value="Genomic_DNA"/>
</dbReference>
<comment type="caution">
    <text evidence="1">The sequence shown here is derived from an EMBL/GenBank/DDBJ whole genome shotgun (WGS) entry which is preliminary data.</text>
</comment>
<reference evidence="2" key="1">
    <citation type="journal article" date="2019" name="Int. J. Syst. Evol. Microbiol.">
        <title>The Global Catalogue of Microorganisms (GCM) 10K type strain sequencing project: providing services to taxonomists for standard genome sequencing and annotation.</title>
        <authorList>
            <consortium name="The Broad Institute Genomics Platform"/>
            <consortium name="The Broad Institute Genome Sequencing Center for Infectious Disease"/>
            <person name="Wu L."/>
            <person name="Ma J."/>
        </authorList>
    </citation>
    <scope>NUCLEOTIDE SEQUENCE [LARGE SCALE GENOMIC DNA]</scope>
    <source>
        <strain evidence="2">CGMCC 1.12931</strain>
    </source>
</reference>
<proteinExistence type="predicted"/>
<gene>
    <name evidence="1" type="ORF">GCM10010832_04950</name>
</gene>
<evidence type="ECO:0000313" key="2">
    <source>
        <dbReference type="Proteomes" id="UP000599179"/>
    </source>
</evidence>
<sequence>MKEMKMNNQNEQNQLFPLTYKSKSYYEKDCDDVFLTFYFSPMALNHKNGVYMAEGLWVYPDGEMASY</sequence>
<evidence type="ECO:0000313" key="1">
    <source>
        <dbReference type="EMBL" id="GGE27203.1"/>
    </source>
</evidence>
<accession>A0ABQ1SCH2</accession>
<name>A0ABQ1SCH2_9FLAO</name>
<dbReference type="Proteomes" id="UP000599179">
    <property type="component" value="Unassembled WGS sequence"/>
</dbReference>
<protein>
    <submittedName>
        <fullName evidence="1">Uncharacterized protein</fullName>
    </submittedName>
</protein>